<evidence type="ECO:0000256" key="1">
    <source>
        <dbReference type="ARBA" id="ARBA00022801"/>
    </source>
</evidence>
<dbReference type="InterPro" id="IPR036380">
    <property type="entry name" value="Isochorismatase-like_sf"/>
</dbReference>
<organism evidence="3 4">
    <name type="scientific">Pandoraea communis</name>
    <dbReference type="NCBI Taxonomy" id="2508297"/>
    <lineage>
        <taxon>Bacteria</taxon>
        <taxon>Pseudomonadati</taxon>
        <taxon>Pseudomonadota</taxon>
        <taxon>Betaproteobacteria</taxon>
        <taxon>Burkholderiales</taxon>
        <taxon>Burkholderiaceae</taxon>
        <taxon>Pandoraea</taxon>
    </lineage>
</organism>
<sequence length="282" mass="30710">MKKKTLPSSAQISPAIDEFACGPSVHSAWTVNGSHISLVRRVVKPRPVAMDAAPQPIEIDVARSALIVIDMQNDFCHSDGWFAQKGVSVKAARKPIPVIAGLLPTWRKAGGNVVWLNWGVRADLRNLSATVQFKGKRSHDGVGYGDTSPIDRGPALVRGEWGAQVVQELTVASTDISVEKHRLSGFWDNELDSILRNLGVTTLLFAGINTDRCVFSTLQDAAFIGYDCVLLEDACATSSPAYVTRAIHFIVKQLHGFVSRADRLVESLSTQPQSTEPHSTKR</sequence>
<feature type="domain" description="Isochorismatase-like" evidence="2">
    <location>
        <begin position="64"/>
        <end position="253"/>
    </location>
</feature>
<dbReference type="GO" id="GO:0016787">
    <property type="term" value="F:hydrolase activity"/>
    <property type="evidence" value="ECO:0007669"/>
    <property type="project" value="UniProtKB-KW"/>
</dbReference>
<reference evidence="3 4" key="1">
    <citation type="submission" date="2019-08" db="EMBL/GenBank/DDBJ databases">
        <authorList>
            <person name="Peeters C."/>
        </authorList>
    </citation>
    <scope>NUCLEOTIDE SEQUENCE [LARGE SCALE GENOMIC DNA]</scope>
    <source>
        <strain evidence="3 4">LMG 31110</strain>
    </source>
</reference>
<keyword evidence="1 3" id="KW-0378">Hydrolase</keyword>
<dbReference type="InterPro" id="IPR050272">
    <property type="entry name" value="Isochorismatase-like_hydrls"/>
</dbReference>
<gene>
    <name evidence="3" type="ORF">PCO31110_01829</name>
</gene>
<dbReference type="EMBL" id="CABPSJ010000002">
    <property type="protein sequence ID" value="VVD94922.1"/>
    <property type="molecule type" value="Genomic_DNA"/>
</dbReference>
<proteinExistence type="predicted"/>
<name>A0A5E4U619_9BURK</name>
<dbReference type="RefSeq" id="WP_150690215.1">
    <property type="nucleotide sequence ID" value="NZ_CABPSJ010000002.1"/>
</dbReference>
<dbReference type="PANTHER" id="PTHR43540">
    <property type="entry name" value="PEROXYUREIDOACRYLATE/UREIDOACRYLATE AMIDOHYDROLASE-RELATED"/>
    <property type="match status" value="1"/>
</dbReference>
<dbReference type="Pfam" id="PF00857">
    <property type="entry name" value="Isochorismatase"/>
    <property type="match status" value="1"/>
</dbReference>
<dbReference type="CDD" id="cd00431">
    <property type="entry name" value="cysteine_hydrolases"/>
    <property type="match status" value="1"/>
</dbReference>
<dbReference type="InterPro" id="IPR000868">
    <property type="entry name" value="Isochorismatase-like_dom"/>
</dbReference>
<dbReference type="Gene3D" id="3.40.50.850">
    <property type="entry name" value="Isochorismatase-like"/>
    <property type="match status" value="1"/>
</dbReference>
<dbReference type="OrthoDB" id="9781985at2"/>
<evidence type="ECO:0000313" key="3">
    <source>
        <dbReference type="EMBL" id="VVD94922.1"/>
    </source>
</evidence>
<dbReference type="SUPFAM" id="SSF52499">
    <property type="entry name" value="Isochorismatase-like hydrolases"/>
    <property type="match status" value="1"/>
</dbReference>
<accession>A0A5E4U619</accession>
<evidence type="ECO:0000259" key="2">
    <source>
        <dbReference type="Pfam" id="PF00857"/>
    </source>
</evidence>
<evidence type="ECO:0000313" key="4">
    <source>
        <dbReference type="Proteomes" id="UP000337189"/>
    </source>
</evidence>
<dbReference type="PANTHER" id="PTHR43540:SF9">
    <property type="entry name" value="FAMILY HYDROLASE, PUTATIVE (AFU_ORTHOLOGUE AFUA_2G08700)-RELATED"/>
    <property type="match status" value="1"/>
</dbReference>
<dbReference type="AlphaFoldDB" id="A0A5E4U619"/>
<protein>
    <submittedName>
        <fullName evidence="3">Cysteine hydrolase</fullName>
    </submittedName>
</protein>
<dbReference type="Proteomes" id="UP000337189">
    <property type="component" value="Unassembled WGS sequence"/>
</dbReference>